<feature type="region of interest" description="Disordered" evidence="9">
    <location>
        <begin position="1369"/>
        <end position="1398"/>
    </location>
</feature>
<keyword evidence="14" id="KW-1185">Reference proteome</keyword>
<evidence type="ECO:0000256" key="5">
    <source>
        <dbReference type="ARBA" id="ARBA00022833"/>
    </source>
</evidence>
<dbReference type="InterPro" id="IPR035892">
    <property type="entry name" value="C2_domain_sf"/>
</dbReference>
<feature type="domain" description="C2H2-type" evidence="10">
    <location>
        <begin position="91"/>
        <end position="113"/>
    </location>
</feature>
<dbReference type="OrthoDB" id="443503at2759"/>
<dbReference type="Gene3D" id="2.60.40.150">
    <property type="entry name" value="C2 domain"/>
    <property type="match status" value="1"/>
</dbReference>
<dbReference type="InterPro" id="IPR015943">
    <property type="entry name" value="WD40/YVTN_repeat-like_dom_sf"/>
</dbReference>
<comment type="subcellular location">
    <subcellularLocation>
        <location evidence="1">Nucleus</location>
    </subcellularLocation>
</comment>
<dbReference type="PROSITE" id="PS50157">
    <property type="entry name" value="ZINC_FINGER_C2H2_2"/>
    <property type="match status" value="2"/>
</dbReference>
<evidence type="ECO:0000256" key="8">
    <source>
        <dbReference type="SAM" id="Coils"/>
    </source>
</evidence>
<reference evidence="11" key="1">
    <citation type="submission" date="2022-10" db="EMBL/GenBank/DDBJ databases">
        <authorList>
            <person name="Chen Y."/>
            <person name="Dougan E. K."/>
            <person name="Chan C."/>
            <person name="Rhodes N."/>
            <person name="Thang M."/>
        </authorList>
    </citation>
    <scope>NUCLEOTIDE SEQUENCE</scope>
</reference>
<dbReference type="EMBL" id="CAMXCT020000453">
    <property type="protein sequence ID" value="CAL1132414.1"/>
    <property type="molecule type" value="Genomic_DNA"/>
</dbReference>
<evidence type="ECO:0000256" key="7">
    <source>
        <dbReference type="PROSITE-ProRule" id="PRU00042"/>
    </source>
</evidence>
<name>A0A9P1FJ47_9DINO</name>
<organism evidence="11">
    <name type="scientific">Cladocopium goreaui</name>
    <dbReference type="NCBI Taxonomy" id="2562237"/>
    <lineage>
        <taxon>Eukaryota</taxon>
        <taxon>Sar</taxon>
        <taxon>Alveolata</taxon>
        <taxon>Dinophyceae</taxon>
        <taxon>Suessiales</taxon>
        <taxon>Symbiodiniaceae</taxon>
        <taxon>Cladocopium</taxon>
    </lineage>
</organism>
<feature type="compositionally biased region" description="Pro residues" evidence="9">
    <location>
        <begin position="1453"/>
        <end position="1463"/>
    </location>
</feature>
<comment type="caution">
    <text evidence="11">The sequence shown here is derived from an EMBL/GenBank/DDBJ whole genome shotgun (WGS) entry which is preliminary data.</text>
</comment>
<dbReference type="SUPFAM" id="SSF50978">
    <property type="entry name" value="WD40 repeat-like"/>
    <property type="match status" value="1"/>
</dbReference>
<dbReference type="Gene3D" id="2.130.10.10">
    <property type="entry name" value="YVTN repeat-like/Quinoprotein amine dehydrogenase"/>
    <property type="match status" value="1"/>
</dbReference>
<evidence type="ECO:0000313" key="14">
    <source>
        <dbReference type="Proteomes" id="UP001152797"/>
    </source>
</evidence>
<accession>A0A9P1FJ47</accession>
<feature type="region of interest" description="Disordered" evidence="9">
    <location>
        <begin position="521"/>
        <end position="546"/>
    </location>
</feature>
<dbReference type="PANTHER" id="PTHR24406">
    <property type="entry name" value="TRANSCRIPTIONAL REPRESSOR CTCFL-RELATED"/>
    <property type="match status" value="1"/>
</dbReference>
<keyword evidence="4 7" id="KW-0863">Zinc-finger</keyword>
<evidence type="ECO:0000313" key="11">
    <source>
        <dbReference type="EMBL" id="CAI3979039.1"/>
    </source>
</evidence>
<feature type="region of interest" description="Disordered" evidence="9">
    <location>
        <begin position="1011"/>
        <end position="1096"/>
    </location>
</feature>
<feature type="region of interest" description="Disordered" evidence="9">
    <location>
        <begin position="1151"/>
        <end position="1170"/>
    </location>
</feature>
<feature type="compositionally biased region" description="Low complexity" evidence="9">
    <location>
        <begin position="1062"/>
        <end position="1081"/>
    </location>
</feature>
<dbReference type="Proteomes" id="UP001152797">
    <property type="component" value="Unassembled WGS sequence"/>
</dbReference>
<dbReference type="InterPro" id="IPR036322">
    <property type="entry name" value="WD40_repeat_dom_sf"/>
</dbReference>
<evidence type="ECO:0000313" key="13">
    <source>
        <dbReference type="EMBL" id="CAL4766351.1"/>
    </source>
</evidence>
<dbReference type="EMBL" id="CAMXCT030000453">
    <property type="protein sequence ID" value="CAL4766351.1"/>
    <property type="molecule type" value="Genomic_DNA"/>
</dbReference>
<keyword evidence="8" id="KW-0175">Coiled coil</keyword>
<dbReference type="GO" id="GO:0008270">
    <property type="term" value="F:zinc ion binding"/>
    <property type="evidence" value="ECO:0007669"/>
    <property type="project" value="UniProtKB-KW"/>
</dbReference>
<dbReference type="PROSITE" id="PS00028">
    <property type="entry name" value="ZINC_FINGER_C2H2_1"/>
    <property type="match status" value="1"/>
</dbReference>
<dbReference type="GO" id="GO:0005634">
    <property type="term" value="C:nucleus"/>
    <property type="evidence" value="ECO:0007669"/>
    <property type="project" value="UniProtKB-SubCell"/>
</dbReference>
<dbReference type="InterPro" id="IPR013087">
    <property type="entry name" value="Znf_C2H2_type"/>
</dbReference>
<feature type="region of interest" description="Disordered" evidence="9">
    <location>
        <begin position="1669"/>
        <end position="1711"/>
    </location>
</feature>
<evidence type="ECO:0000256" key="4">
    <source>
        <dbReference type="ARBA" id="ARBA00022771"/>
    </source>
</evidence>
<feature type="region of interest" description="Disordered" evidence="9">
    <location>
        <begin position="1449"/>
        <end position="1480"/>
    </location>
</feature>
<dbReference type="SUPFAM" id="SSF54001">
    <property type="entry name" value="Cysteine proteinases"/>
    <property type="match status" value="1"/>
</dbReference>
<feature type="domain" description="C2H2-type" evidence="10">
    <location>
        <begin position="286"/>
        <end position="310"/>
    </location>
</feature>
<keyword evidence="5" id="KW-0862">Zinc</keyword>
<evidence type="ECO:0000313" key="12">
    <source>
        <dbReference type="EMBL" id="CAL1132414.1"/>
    </source>
</evidence>
<protein>
    <submittedName>
        <fullName evidence="13">Anaphase-promoting complex subunit 4 WD40 domain-containing protein</fullName>
    </submittedName>
</protein>
<dbReference type="Pfam" id="PF00168">
    <property type="entry name" value="C2"/>
    <property type="match status" value="1"/>
</dbReference>
<dbReference type="SMART" id="SM00320">
    <property type="entry name" value="WD40"/>
    <property type="match status" value="1"/>
</dbReference>
<sequence>MRTSFNADSARVQVPVSPTADNGLEVRPCDTGLDLDALLREEEEQRILRMHQSLVANLLNKPYGEALLDIVRRRDWAALVDQRSACQDLANQCCVCDFHFTRPQELHSHMRVHHPKWIPHTFTKGSQLCKGFASNSPCRYCNKSFKQAHSCPILTQLGMLLIHLPSETDQQEDPPSAALRCEICGLQAATLDEIHSHLANTHRLAFHDWQPERDLMGRDPACNHCATPFASVSAVRQHVTLGQCREFDPHRSPSLLPISPEIQLMMQTGDFHPLLQDPMKRMRMTLHCAQCGVTYSRSNDLMLHLQTAHSAMWNQAQAMTRFLVKVLAPIHACVCNPSVNKFTLTHVCPFYRQMAMLWTRSSTELLLPWISDKGSLTTLMQRCHLHAACQPVIEAIHARQLMRLLQESEMTEFLRSHCVLCGGAFHPALLRDHLIQVHASSLTRLYDILPFLYDTYMKVAHTDYQCAQCNQIFNLPLLGDPTLAEQHSRQTLVLAHFQQCKETQELMATFSAMAPLLVQHNQKQKEDERGHKKAKTQHRPQLEEPAQALPQVVMQMAKLLIRLDADQNLLRKQDSFVFYMQMEPESVIHVLTARAKAWHHEMSQETPMKTQEWKPLRVTLMHHLAMTLQQRLQKLYACQPTDALFQKAMEHHLLNAKGEFFFQRWDPTSRQLTQTDQAPIPMDRMRRYMDQLVETTQEAGNILKFHSLKASGEQAVTPWLLQISLRCDDLQVLLETLSGNKVWRLLRAAMSNMVLHNDRNDCFINAAVTATLWTFLSRSDFEPSFLGPQATLIAESVLGDPVEFISHVLRGLRFEGFDMTWERRVQINDTVRVMDQSAADRPLTVQFDLMDIGTSTLDYTSLQTMLNSWSSQYGMHTALKARTPLLCIHVDRYINQGSEAAVKSERPIHFWGAIDVPFFADDELHIETAEYQILAAVSHSGLDSAGHCRALLTTWPTEQPPISFLLIDDDQPPRRLRAEPEWFKRDVMCLWFCHSDYLDLFHMTDPLQPDPIEGSSTSDSEDATGKKKKVKLVQEAKAQRVTKAGKAAPDQEEAAGKDTYSAKKVAPAAPAAPAPETAKAPEISAEQQQKIDATRESGDIKFEFEVKCVSARGLRDADWLEGTSDPYCLCEAVGKVKSKFKTKTVSNKENPVGLSMNQTRGEKQGSCGDASSCSMVPLEKTVVLQVMKASRISRISRISRLLISLAALLWLLVHPDHPSAPSRIRVSVQQSAVSLRLTKALDRLSLAIEGRQKDGAEEWEEVTSWAVGQFGPTRCALSSTAFMELADGSMVESEEYQHVILQFPPGEQDLQHQLQGYVLMRRPGGILLAIPGGIIEEEALVGQLVVSEELGKAWLNEEIGDRVAFYSAEEGTPQSAPPQGAKAKAAAPGGTTGPGRVPGIQDAMEKKVGIGRPEPVGFQMPSAGRAAVPVSSLLSSAGPKPSVSNLGALVGPPQAPCMKPPAVEPDKEEEADKEALSSPVTRVPLEQSRALSRLVAHFHAVGSDPMSDLSSAREKLQRELAQGSGQFFLQRRMSPTSRPATSPSEIGGISLLAYLERYGGPRAKQRAWHDTMVARSRLRCYGQGRMGLAKDHLALTTVMVEQASLDNNKWSLAWLLRLLDDAPQNLWISRGQTAAGCRRPFAPLCAQTWTTTAVAYLTEADLLTSKKSEVLSGGKGATSSDSPAPKPNPKRKPGRGKGNPPQQSGLAEETGCQAAMPGHLEDEFIKKELDTVPSGSKISTFSFSFFTWCMAITREPEQSKEKKGQGRRVTRALHVVIGAVNYMYYARSCPPLELIRRQPNQRQSEAIQRLRLFVKACDHGQLIEVAASGGKNLQLMARLQELASAAEALGISQSPYVEEPQFIEIDRPIFNRGIPNFEVDSPDAVFELFKKWDGLGLLALHPVEQSKRRRVVDRTVHGDQLLGHRQECKEGSKRSLAYQHFCIAKKKYAQAGLTGSDPKDIVDEVVLFKVVPASEVNVEQPILRPLKRTVAEELILSAVLLPVLVSDAKLPFHPWIFATDASNHKGAVCRSHQRPSVVEPLWQSGDFKGASAALETWEHQLLHECLGERGEGICDGEARAEVLEHDGQGGQVQKPLAQYFDFIEVCGGSGVLSEAMHELGYVVGPIVDLTYSTQYDLVKWEVVEWLVDGPEPSCCCDCSRATLHHFLSSCEAFCLGGLLSMEVVWTKKEFLELLICQGPKDGPAIGFVSSLDFPSEMALDLEPYPFRSAEPFPPDVFSHVSTDRTGYDPTSGFDCPGPACCERLEQEMDELKTLLKLGEERMNFLKELQGAASDGKGLPLTAAQVQALTERLPLLSEVASQGEREPIAAAEDFLVTKAALPLIEPVVHVEWLVLRNPRPSTSSSSASSTSQSQTPTCILAAAQADGKIHLFSPSGELVFSFNTGHEQPITHMATSPTHEEHLIATGDSGGAIRLHRVSVRQRRVSKEEKAARSNSSDKISQYLGPQLNVTVQMHKQFQLPARDDLPTLTALAIANHKSSREIVAGDSTGRISVFAKNGTLKGHVDATAMEGPGVEGLHSYHSQVLFRAGMEWGYVSLDKVGGVDVKHIDCPNFEGRVADMAVDTQQLSKVMLSDERGAVWVFNVKNRKDCELEKKFPYAAEMKAPVELAAIRGFVLGLQKHPSDPADSFSSILALNMSQHVGRRRPGETGAGGHVIWRRQRTAVRDWAVQRKQHGDLIALLSADGKEVEILEVLMQVYTPPPASDPFSNFKLPVMACAVLLLLGYQFMKQKKGGSAGLGGMGNRGKFGKSDFASLLNKKKMGGMGGMGGLGGLKGKR</sequence>
<keyword evidence="6" id="KW-0539">Nucleus</keyword>
<proteinExistence type="predicted"/>
<dbReference type="InterPro" id="IPR050888">
    <property type="entry name" value="ZnF_C2H2-type_TF"/>
</dbReference>
<evidence type="ECO:0000259" key="10">
    <source>
        <dbReference type="PROSITE" id="PS50157"/>
    </source>
</evidence>
<dbReference type="EMBL" id="CAMXCT010000453">
    <property type="protein sequence ID" value="CAI3979039.1"/>
    <property type="molecule type" value="Genomic_DNA"/>
</dbReference>
<dbReference type="SUPFAM" id="SSF49562">
    <property type="entry name" value="C2 domain (Calcium/lipid-binding domain, CaLB)"/>
    <property type="match status" value="1"/>
</dbReference>
<dbReference type="InterPro" id="IPR038765">
    <property type="entry name" value="Papain-like_cys_pep_sf"/>
</dbReference>
<evidence type="ECO:0000256" key="1">
    <source>
        <dbReference type="ARBA" id="ARBA00004123"/>
    </source>
</evidence>
<keyword evidence="3" id="KW-0677">Repeat</keyword>
<evidence type="ECO:0000256" key="2">
    <source>
        <dbReference type="ARBA" id="ARBA00022723"/>
    </source>
</evidence>
<reference evidence="12" key="2">
    <citation type="submission" date="2024-04" db="EMBL/GenBank/DDBJ databases">
        <authorList>
            <person name="Chen Y."/>
            <person name="Shah S."/>
            <person name="Dougan E. K."/>
            <person name="Thang M."/>
            <person name="Chan C."/>
        </authorList>
    </citation>
    <scope>NUCLEOTIDE SEQUENCE [LARGE SCALE GENOMIC DNA]</scope>
</reference>
<dbReference type="CDD" id="cd00030">
    <property type="entry name" value="C2"/>
    <property type="match status" value="1"/>
</dbReference>
<feature type="compositionally biased region" description="Low complexity" evidence="9">
    <location>
        <begin position="1373"/>
        <end position="1398"/>
    </location>
</feature>
<dbReference type="InterPro" id="IPR000008">
    <property type="entry name" value="C2_dom"/>
</dbReference>
<keyword evidence="2" id="KW-0479">Metal-binding</keyword>
<gene>
    <name evidence="11" type="ORF">C1SCF055_LOCUS7026</name>
</gene>
<evidence type="ECO:0000256" key="3">
    <source>
        <dbReference type="ARBA" id="ARBA00022737"/>
    </source>
</evidence>
<feature type="coiled-coil region" evidence="8">
    <location>
        <begin position="2261"/>
        <end position="2288"/>
    </location>
</feature>
<evidence type="ECO:0000256" key="6">
    <source>
        <dbReference type="ARBA" id="ARBA00023242"/>
    </source>
</evidence>
<evidence type="ECO:0000256" key="9">
    <source>
        <dbReference type="SAM" id="MobiDB-lite"/>
    </source>
</evidence>
<dbReference type="InterPro" id="IPR001680">
    <property type="entry name" value="WD40_rpt"/>
</dbReference>
<dbReference type="SMART" id="SM00355">
    <property type="entry name" value="ZnF_C2H2"/>
    <property type="match status" value="4"/>
</dbReference>